<feature type="compositionally biased region" description="Basic and acidic residues" evidence="5">
    <location>
        <begin position="332"/>
        <end position="343"/>
    </location>
</feature>
<evidence type="ECO:0000313" key="7">
    <source>
        <dbReference type="EMBL" id="KAF9480496.1"/>
    </source>
</evidence>
<feature type="region of interest" description="Disordered" evidence="5">
    <location>
        <begin position="149"/>
        <end position="513"/>
    </location>
</feature>
<feature type="domain" description="RanBP2-type" evidence="6">
    <location>
        <begin position="794"/>
        <end position="822"/>
    </location>
</feature>
<keyword evidence="8" id="KW-1185">Reference proteome</keyword>
<organism evidence="7 8">
    <name type="scientific">Pholiota conissans</name>
    <dbReference type="NCBI Taxonomy" id="109636"/>
    <lineage>
        <taxon>Eukaryota</taxon>
        <taxon>Fungi</taxon>
        <taxon>Dikarya</taxon>
        <taxon>Basidiomycota</taxon>
        <taxon>Agaricomycotina</taxon>
        <taxon>Agaricomycetes</taxon>
        <taxon>Agaricomycetidae</taxon>
        <taxon>Agaricales</taxon>
        <taxon>Agaricineae</taxon>
        <taxon>Strophariaceae</taxon>
        <taxon>Pholiota</taxon>
    </lineage>
</organism>
<feature type="compositionally biased region" description="Low complexity" evidence="5">
    <location>
        <begin position="163"/>
        <end position="175"/>
    </location>
</feature>
<dbReference type="PROSITE" id="PS50199">
    <property type="entry name" value="ZF_RANBP2_2"/>
    <property type="match status" value="2"/>
</dbReference>
<dbReference type="EMBL" id="MU155193">
    <property type="protein sequence ID" value="KAF9480496.1"/>
    <property type="molecule type" value="Genomic_DNA"/>
</dbReference>
<feature type="compositionally biased region" description="Basic and acidic residues" evidence="5">
    <location>
        <begin position="218"/>
        <end position="239"/>
    </location>
</feature>
<dbReference type="Pfam" id="PF00641">
    <property type="entry name" value="Zn_ribbon_RanBP"/>
    <property type="match status" value="2"/>
</dbReference>
<keyword evidence="2 4" id="KW-0863">Zinc-finger</keyword>
<protein>
    <recommendedName>
        <fullName evidence="6">RanBP2-type domain-containing protein</fullName>
    </recommendedName>
</protein>
<accession>A0A9P5Z6U6</accession>
<reference evidence="7" key="1">
    <citation type="submission" date="2020-11" db="EMBL/GenBank/DDBJ databases">
        <authorList>
            <consortium name="DOE Joint Genome Institute"/>
            <person name="Ahrendt S."/>
            <person name="Riley R."/>
            <person name="Andreopoulos W."/>
            <person name="Labutti K."/>
            <person name="Pangilinan J."/>
            <person name="Ruiz-Duenas F.J."/>
            <person name="Barrasa J.M."/>
            <person name="Sanchez-Garcia M."/>
            <person name="Camarero S."/>
            <person name="Miyauchi S."/>
            <person name="Serrano A."/>
            <person name="Linde D."/>
            <person name="Babiker R."/>
            <person name="Drula E."/>
            <person name="Ayuso-Fernandez I."/>
            <person name="Pacheco R."/>
            <person name="Padilla G."/>
            <person name="Ferreira P."/>
            <person name="Barriuso J."/>
            <person name="Kellner H."/>
            <person name="Castanera R."/>
            <person name="Alfaro M."/>
            <person name="Ramirez L."/>
            <person name="Pisabarro A.G."/>
            <person name="Kuo A."/>
            <person name="Tritt A."/>
            <person name="Lipzen A."/>
            <person name="He G."/>
            <person name="Yan M."/>
            <person name="Ng V."/>
            <person name="Cullen D."/>
            <person name="Martin F."/>
            <person name="Rosso M.-N."/>
            <person name="Henrissat B."/>
            <person name="Hibbett D."/>
            <person name="Martinez A.T."/>
            <person name="Grigoriev I.V."/>
        </authorList>
    </citation>
    <scope>NUCLEOTIDE SEQUENCE</scope>
    <source>
        <strain evidence="7">CIRM-BRFM 674</strain>
    </source>
</reference>
<dbReference type="OrthoDB" id="79830at2759"/>
<feature type="domain" description="RanBP2-type" evidence="6">
    <location>
        <begin position="730"/>
        <end position="759"/>
    </location>
</feature>
<evidence type="ECO:0000256" key="1">
    <source>
        <dbReference type="ARBA" id="ARBA00022723"/>
    </source>
</evidence>
<feature type="compositionally biased region" description="Polar residues" evidence="5">
    <location>
        <begin position="240"/>
        <end position="250"/>
    </location>
</feature>
<evidence type="ECO:0000313" key="8">
    <source>
        <dbReference type="Proteomes" id="UP000807469"/>
    </source>
</evidence>
<evidence type="ECO:0000256" key="5">
    <source>
        <dbReference type="SAM" id="MobiDB-lite"/>
    </source>
</evidence>
<dbReference type="SUPFAM" id="SSF90209">
    <property type="entry name" value="Ran binding protein zinc finger-like"/>
    <property type="match status" value="1"/>
</dbReference>
<keyword evidence="1" id="KW-0479">Metal-binding</keyword>
<evidence type="ECO:0000256" key="4">
    <source>
        <dbReference type="PROSITE-ProRule" id="PRU00322"/>
    </source>
</evidence>
<name>A0A9P5Z6U6_9AGAR</name>
<proteinExistence type="predicted"/>
<dbReference type="GO" id="GO:0008270">
    <property type="term" value="F:zinc ion binding"/>
    <property type="evidence" value="ECO:0007669"/>
    <property type="project" value="UniProtKB-KW"/>
</dbReference>
<dbReference type="Proteomes" id="UP000807469">
    <property type="component" value="Unassembled WGS sequence"/>
</dbReference>
<keyword evidence="3" id="KW-0862">Zinc</keyword>
<dbReference type="InterPro" id="IPR001876">
    <property type="entry name" value="Znf_RanBP2"/>
</dbReference>
<feature type="compositionally biased region" description="Basic and acidic residues" evidence="5">
    <location>
        <begin position="481"/>
        <end position="504"/>
    </location>
</feature>
<evidence type="ECO:0000256" key="2">
    <source>
        <dbReference type="ARBA" id="ARBA00022771"/>
    </source>
</evidence>
<dbReference type="PROSITE" id="PS01358">
    <property type="entry name" value="ZF_RANBP2_1"/>
    <property type="match status" value="2"/>
</dbReference>
<evidence type="ECO:0000256" key="3">
    <source>
        <dbReference type="ARBA" id="ARBA00022833"/>
    </source>
</evidence>
<comment type="caution">
    <text evidence="7">The sequence shown here is derived from an EMBL/GenBank/DDBJ whole genome shotgun (WGS) entry which is preliminary data.</text>
</comment>
<feature type="compositionally biased region" description="Basic and acidic residues" evidence="5">
    <location>
        <begin position="377"/>
        <end position="398"/>
    </location>
</feature>
<feature type="region of interest" description="Disordered" evidence="5">
    <location>
        <begin position="549"/>
        <end position="572"/>
    </location>
</feature>
<dbReference type="InterPro" id="IPR036443">
    <property type="entry name" value="Znf_RanBP2_sf"/>
</dbReference>
<evidence type="ECO:0000259" key="6">
    <source>
        <dbReference type="PROSITE" id="PS50199"/>
    </source>
</evidence>
<gene>
    <name evidence="7" type="ORF">BDN70DRAFT_877476</name>
</gene>
<dbReference type="SMART" id="SM00547">
    <property type="entry name" value="ZnF_RBZ"/>
    <property type="match status" value="2"/>
</dbReference>
<feature type="compositionally biased region" description="Polar residues" evidence="5">
    <location>
        <begin position="151"/>
        <end position="162"/>
    </location>
</feature>
<dbReference type="Gene3D" id="4.10.1060.10">
    <property type="entry name" value="Zinc finger, RanBP2-type"/>
    <property type="match status" value="2"/>
</dbReference>
<dbReference type="AlphaFoldDB" id="A0A9P5Z6U6"/>
<feature type="compositionally biased region" description="Polar residues" evidence="5">
    <location>
        <begin position="458"/>
        <end position="473"/>
    </location>
</feature>
<feature type="compositionally biased region" description="Polar residues" evidence="5">
    <location>
        <begin position="275"/>
        <end position="287"/>
    </location>
</feature>
<sequence>MSAVRNTANRSDARKKRALPYARRIANTVLRVLGYKVDDQPDLATDIPQQLTQSPTERTTAYDFSRPQEQSFQATSNQATFGNRALFAQAEHQNFGRAMDPPTSFNVPDTSSVARFLSQKTGAQIDAKVVDSIVNTLQTTPEKAPFKFEFASSSGSSTPNFTPTATPKATPSSSKKLARNPNGTYRWEGAGSTKHARPRNRYASPAFGATPSKPGRLVMKESEAPVEADHKRRKVDEPRPSTSRTTSAESSLPFPITASPTAPRVSVTTPVRPATGSSSSRLRTPTKPTAPVVPSPLRQAWSGVSPGSSSEDLKSSPQPPKPTQTASFMAELIKETTPPKKPDLSNPYQSASPVGKVGPPRRGARRIRATGRPAAPSKEEQAEEEKRKQEEKKRKELEEYSPQAIIEATVPKGSKRSRPPAHFEKPTSETNGAADFDKKYTVEEPEDESNRSPKRSKPTLNGNGRPSTFSEKASTPPPADVDIRIEEIDELRESDQDQDKDTEPTKIVNGNVLTAETAAATTNGTSSRSSFSALKSIPREPSKLRYSFQADLPSSPAPVPTPLSKPTTAPLPKSTPAFVPPPLVPAKSFAAPSGAFSFTFKGNEKETAKAEDKVSEVKFTHQAKPLTKDEIKSHVAHMDVTSLPIFTFVFTAASSLPSSPEDVRARSDVRVLPPMSLPTFDFTKRTSSSGFKFELTPTKASPISNDTLKPTPAPVKGFDFAAAGMKFEPKKDVWTCSICSVSNKISASQCVACENPAPSSAAAPTSTAAEKSKPAAAVVKGFDFAAAGFKMPAAKDTWTCSECFLSNSLSVTKCETCEADRK</sequence>